<dbReference type="AlphaFoldDB" id="A0AAU9IN14"/>
<gene>
    <name evidence="6" type="ORF">BSTOLATCC_MIC8439</name>
</gene>
<dbReference type="Proteomes" id="UP001162131">
    <property type="component" value="Unassembled WGS sequence"/>
</dbReference>
<dbReference type="InterPro" id="IPR013128">
    <property type="entry name" value="Peptidase_C1A"/>
</dbReference>
<evidence type="ECO:0000313" key="6">
    <source>
        <dbReference type="EMBL" id="CAG9313164.1"/>
    </source>
</evidence>
<dbReference type="PROSITE" id="PS00640">
    <property type="entry name" value="THIOL_PROTEASE_ASN"/>
    <property type="match status" value="1"/>
</dbReference>
<protein>
    <submittedName>
        <fullName evidence="6">Uncharacterized protein</fullName>
    </submittedName>
</protein>
<organism evidence="6 7">
    <name type="scientific">Blepharisma stoltei</name>
    <dbReference type="NCBI Taxonomy" id="1481888"/>
    <lineage>
        <taxon>Eukaryota</taxon>
        <taxon>Sar</taxon>
        <taxon>Alveolata</taxon>
        <taxon>Ciliophora</taxon>
        <taxon>Postciliodesmatophora</taxon>
        <taxon>Heterotrichea</taxon>
        <taxon>Heterotrichida</taxon>
        <taxon>Blepharismidae</taxon>
        <taxon>Blepharisma</taxon>
    </lineage>
</organism>
<dbReference type="InterPro" id="IPR025661">
    <property type="entry name" value="Pept_asp_AS"/>
</dbReference>
<dbReference type="EMBL" id="CAJZBQ010000010">
    <property type="protein sequence ID" value="CAG9313164.1"/>
    <property type="molecule type" value="Genomic_DNA"/>
</dbReference>
<reference evidence="6" key="1">
    <citation type="submission" date="2021-09" db="EMBL/GenBank/DDBJ databases">
        <authorList>
            <consortium name="AG Swart"/>
            <person name="Singh M."/>
            <person name="Singh A."/>
            <person name="Seah K."/>
            <person name="Emmerich C."/>
        </authorList>
    </citation>
    <scope>NUCLEOTIDE SEQUENCE</scope>
    <source>
        <strain evidence="6">ATCC30299</strain>
    </source>
</reference>
<evidence type="ECO:0000256" key="3">
    <source>
        <dbReference type="ARBA" id="ARBA00023157"/>
    </source>
</evidence>
<keyword evidence="3" id="KW-1015">Disulfide bond</keyword>
<sequence length="357" mass="39519">MADPFFHQTYHKSSTKKLAVCLFGVLTIAGVFAFSTNLRPAQPSKFAIQAFELLEEEFQDFIIKYHKNYASEEEYQQRLIIYKQNSELVRVHNSLNLEWALGINEFSDMTFEEFKKIYLSSYYGYTRNREIEEEKFSDIPTAVDWRTKGAVTAVQTQGPCESGYAFASVGAIESAWFLAGHSLIACSAQEVLDCSKSYGNHQCAGGANDFAFNFAIKNGLVAEQKYPYTATNSTCKSSVIANPVVYVSKLINVKANTPSALLTAVAKQPVAIVVEANEVAWKNYRSGIVTRNCGTELDHSVLIVGYSNTTSNPYWIIKNSWGPDWGEKGYIRIGITSGQGVCGVNMVPSYPVAGTPP</sequence>
<evidence type="ECO:0000256" key="2">
    <source>
        <dbReference type="ARBA" id="ARBA00023145"/>
    </source>
</evidence>
<dbReference type="PROSITE" id="PS00639">
    <property type="entry name" value="THIOL_PROTEASE_HIS"/>
    <property type="match status" value="1"/>
</dbReference>
<dbReference type="InterPro" id="IPR025660">
    <property type="entry name" value="Pept_his_AS"/>
</dbReference>
<dbReference type="InterPro" id="IPR038765">
    <property type="entry name" value="Papain-like_cys_pep_sf"/>
</dbReference>
<feature type="domain" description="Peptidase C1A papain C-terminal" evidence="4">
    <location>
        <begin position="139"/>
        <end position="352"/>
    </location>
</feature>
<comment type="caution">
    <text evidence="6">The sequence shown here is derived from an EMBL/GenBank/DDBJ whole genome shotgun (WGS) entry which is preliminary data.</text>
</comment>
<proteinExistence type="inferred from homology"/>
<accession>A0AAU9IN14</accession>
<dbReference type="CDD" id="cd02248">
    <property type="entry name" value="Peptidase_C1A"/>
    <property type="match status" value="1"/>
</dbReference>
<dbReference type="InterPro" id="IPR000668">
    <property type="entry name" value="Peptidase_C1A_C"/>
</dbReference>
<evidence type="ECO:0000256" key="1">
    <source>
        <dbReference type="ARBA" id="ARBA00008455"/>
    </source>
</evidence>
<dbReference type="Gene3D" id="3.90.70.10">
    <property type="entry name" value="Cysteine proteinases"/>
    <property type="match status" value="1"/>
</dbReference>
<dbReference type="GO" id="GO:0008234">
    <property type="term" value="F:cysteine-type peptidase activity"/>
    <property type="evidence" value="ECO:0007669"/>
    <property type="project" value="InterPro"/>
</dbReference>
<dbReference type="GO" id="GO:0006508">
    <property type="term" value="P:proteolysis"/>
    <property type="evidence" value="ECO:0007669"/>
    <property type="project" value="InterPro"/>
</dbReference>
<evidence type="ECO:0000259" key="5">
    <source>
        <dbReference type="SMART" id="SM00848"/>
    </source>
</evidence>
<dbReference type="FunFam" id="3.90.70.10:FF:000332">
    <property type="entry name" value="Cathepsin L1"/>
    <property type="match status" value="1"/>
</dbReference>
<dbReference type="InterPro" id="IPR013201">
    <property type="entry name" value="Prot_inhib_I29"/>
</dbReference>
<dbReference type="InterPro" id="IPR039417">
    <property type="entry name" value="Peptidase_C1A_papain-like"/>
</dbReference>
<dbReference type="SMART" id="SM00645">
    <property type="entry name" value="Pept_C1"/>
    <property type="match status" value="1"/>
</dbReference>
<dbReference type="Pfam" id="PF00112">
    <property type="entry name" value="Peptidase_C1"/>
    <property type="match status" value="1"/>
</dbReference>
<dbReference type="SUPFAM" id="SSF54001">
    <property type="entry name" value="Cysteine proteinases"/>
    <property type="match status" value="1"/>
</dbReference>
<dbReference type="PANTHER" id="PTHR12411">
    <property type="entry name" value="CYSTEINE PROTEASE FAMILY C1-RELATED"/>
    <property type="match status" value="1"/>
</dbReference>
<dbReference type="PRINTS" id="PR00705">
    <property type="entry name" value="PAPAIN"/>
</dbReference>
<evidence type="ECO:0000313" key="7">
    <source>
        <dbReference type="Proteomes" id="UP001162131"/>
    </source>
</evidence>
<keyword evidence="2" id="KW-0865">Zymogen</keyword>
<evidence type="ECO:0000259" key="4">
    <source>
        <dbReference type="SMART" id="SM00645"/>
    </source>
</evidence>
<dbReference type="SMART" id="SM00848">
    <property type="entry name" value="Inhibitor_I29"/>
    <property type="match status" value="1"/>
</dbReference>
<comment type="similarity">
    <text evidence="1">Belongs to the peptidase C1 family.</text>
</comment>
<dbReference type="Pfam" id="PF08246">
    <property type="entry name" value="Inhibitor_I29"/>
    <property type="match status" value="1"/>
</dbReference>
<feature type="domain" description="Cathepsin propeptide inhibitor" evidence="5">
    <location>
        <begin position="58"/>
        <end position="114"/>
    </location>
</feature>
<keyword evidence="7" id="KW-1185">Reference proteome</keyword>
<name>A0AAU9IN14_9CILI</name>